<evidence type="ECO:0000313" key="5">
    <source>
        <dbReference type="Proteomes" id="UP000739565"/>
    </source>
</evidence>
<dbReference type="EMBL" id="JAHXRI010000001">
    <property type="protein sequence ID" value="MBZ1349109.1"/>
    <property type="molecule type" value="Genomic_DNA"/>
</dbReference>
<proteinExistence type="predicted"/>
<dbReference type="Gene3D" id="3.40.50.1820">
    <property type="entry name" value="alpha/beta hydrolase"/>
    <property type="match status" value="1"/>
</dbReference>
<dbReference type="GO" id="GO:0016787">
    <property type="term" value="F:hydrolase activity"/>
    <property type="evidence" value="ECO:0007669"/>
    <property type="project" value="UniProtKB-KW"/>
</dbReference>
<dbReference type="AlphaFoldDB" id="A0A953N8H1"/>
<dbReference type="Pfam" id="PF07224">
    <property type="entry name" value="Chlorophyllase"/>
    <property type="match status" value="1"/>
</dbReference>
<dbReference type="RefSeq" id="WP_259659527.1">
    <property type="nucleotide sequence ID" value="NZ_JAHXRI010000001.1"/>
</dbReference>
<dbReference type="InterPro" id="IPR017395">
    <property type="entry name" value="Chlorophyllase-like"/>
</dbReference>
<gene>
    <name evidence="4" type="ORF">KZZ10_00475</name>
</gene>
<evidence type="ECO:0000256" key="3">
    <source>
        <dbReference type="SAM" id="SignalP"/>
    </source>
</evidence>
<comment type="caution">
    <text evidence="4">The sequence shown here is derived from an EMBL/GenBank/DDBJ whole genome shotgun (WGS) entry which is preliminary data.</text>
</comment>
<evidence type="ECO:0000256" key="2">
    <source>
        <dbReference type="ARBA" id="ARBA00022801"/>
    </source>
</evidence>
<evidence type="ECO:0000256" key="1">
    <source>
        <dbReference type="ARBA" id="ARBA00022729"/>
    </source>
</evidence>
<protein>
    <submittedName>
        <fullName evidence="4">Dienelactone hydrolase family protein</fullName>
    </submittedName>
</protein>
<keyword evidence="1 3" id="KW-0732">Signal</keyword>
<keyword evidence="2 4" id="KW-0378">Hydrolase</keyword>
<name>A0A953N8H1_9BURK</name>
<dbReference type="PANTHER" id="PTHR43037">
    <property type="entry name" value="UNNAMED PRODUCT-RELATED"/>
    <property type="match status" value="1"/>
</dbReference>
<sequence length="250" mass="27775">MIKSLIVVLLFAFSKSGNAFLVQGYDVSKAWEGAQIYVPSNFLVKRVTTVRVESPMPVVVLLHGCGGIGDHEKKWAQHLKSEGFIVVLPDSFAIPNRVVNCIPSSDTPNIGKVPTNDLRPAEAEFAMRMIQEQVWADKRNVFLMGHSEGGAGAFLTKEVGFKGIVVSGFSCGVRRKVGSADTTPFIAINWEIDPYFSKDDIPQRQCSDRPFWKDRTDKVEIILKGKGHATAFDHLANQEVIKFLKVRVQK</sequence>
<accession>A0A953N8H1</accession>
<keyword evidence="5" id="KW-1185">Reference proteome</keyword>
<dbReference type="InterPro" id="IPR029058">
    <property type="entry name" value="AB_hydrolase_fold"/>
</dbReference>
<evidence type="ECO:0000313" key="4">
    <source>
        <dbReference type="EMBL" id="MBZ1349109.1"/>
    </source>
</evidence>
<feature type="signal peptide" evidence="3">
    <location>
        <begin position="1"/>
        <end position="19"/>
    </location>
</feature>
<dbReference type="Proteomes" id="UP000739565">
    <property type="component" value="Unassembled WGS sequence"/>
</dbReference>
<feature type="chain" id="PRO_5036888145" evidence="3">
    <location>
        <begin position="20"/>
        <end position="250"/>
    </location>
</feature>
<dbReference type="PANTHER" id="PTHR43037:SF5">
    <property type="entry name" value="FERULOYL ESTERASE"/>
    <property type="match status" value="1"/>
</dbReference>
<dbReference type="InterPro" id="IPR050955">
    <property type="entry name" value="Plant_Biomass_Hydrol_Est"/>
</dbReference>
<dbReference type="SUPFAM" id="SSF53474">
    <property type="entry name" value="alpha/beta-Hydrolases"/>
    <property type="match status" value="1"/>
</dbReference>
<reference evidence="4" key="1">
    <citation type="submission" date="2021-07" db="EMBL/GenBank/DDBJ databases">
        <title>New genus and species of the family Alcaligenaceae.</title>
        <authorList>
            <person name="Hahn M.W."/>
        </authorList>
    </citation>
    <scope>NUCLEOTIDE SEQUENCE</scope>
    <source>
        <strain evidence="4">LF4-65</strain>
    </source>
</reference>
<organism evidence="4 5">
    <name type="scientific">Zwartia hollandica</name>
    <dbReference type="NCBI Taxonomy" id="324606"/>
    <lineage>
        <taxon>Bacteria</taxon>
        <taxon>Pseudomonadati</taxon>
        <taxon>Pseudomonadota</taxon>
        <taxon>Betaproteobacteria</taxon>
        <taxon>Burkholderiales</taxon>
        <taxon>Alcaligenaceae</taxon>
        <taxon>Zwartia</taxon>
    </lineage>
</organism>